<keyword evidence="2" id="KW-1185">Reference proteome</keyword>
<dbReference type="STRING" id="1121131.SAMN02745229_02464"/>
<dbReference type="EMBL" id="FQXK01000020">
    <property type="protein sequence ID" value="SHI25552.1"/>
    <property type="molecule type" value="Genomic_DNA"/>
</dbReference>
<evidence type="ECO:0000313" key="1">
    <source>
        <dbReference type="EMBL" id="SHI25552.1"/>
    </source>
</evidence>
<reference evidence="2" key="1">
    <citation type="submission" date="2016-11" db="EMBL/GenBank/DDBJ databases">
        <authorList>
            <person name="Varghese N."/>
            <person name="Submissions S."/>
        </authorList>
    </citation>
    <scope>NUCLEOTIDE SEQUENCE [LARGE SCALE GENOMIC DNA]</scope>
    <source>
        <strain evidence="2">DSM 3071</strain>
    </source>
</reference>
<protein>
    <submittedName>
        <fullName evidence="1">Uncharacterized protein</fullName>
    </submittedName>
</protein>
<dbReference type="GeneID" id="89510735"/>
<dbReference type="AlphaFoldDB" id="A0A1M5ZMZ1"/>
<dbReference type="OrthoDB" id="2004069at2"/>
<sequence>MSSILHESQNFDNEVVFCNILSQRDKKELERIFLKNRISYYIDWQKQSLWQRLFSRKGNDRINCFVKINRSEVEKAYGLVKNIQGIKFKDITGDTERRAVTKRALMDEAEDLDDDE</sequence>
<accession>A0A1M5ZMZ1</accession>
<dbReference type="RefSeq" id="WP_073388177.1">
    <property type="nucleotide sequence ID" value="NZ_FQXK01000020.1"/>
</dbReference>
<dbReference type="Proteomes" id="UP000184278">
    <property type="component" value="Unassembled WGS sequence"/>
</dbReference>
<proteinExistence type="predicted"/>
<name>A0A1M5ZMZ1_BUTFI</name>
<organism evidence="1 2">
    <name type="scientific">Butyrivibrio fibrisolvens DSM 3071</name>
    <dbReference type="NCBI Taxonomy" id="1121131"/>
    <lineage>
        <taxon>Bacteria</taxon>
        <taxon>Bacillati</taxon>
        <taxon>Bacillota</taxon>
        <taxon>Clostridia</taxon>
        <taxon>Lachnospirales</taxon>
        <taxon>Lachnospiraceae</taxon>
        <taxon>Butyrivibrio</taxon>
    </lineage>
</organism>
<gene>
    <name evidence="1" type="ORF">SAMN02745229_02464</name>
</gene>
<evidence type="ECO:0000313" key="2">
    <source>
        <dbReference type="Proteomes" id="UP000184278"/>
    </source>
</evidence>